<evidence type="ECO:0000313" key="3">
    <source>
        <dbReference type="EMBL" id="OEU09196.1"/>
    </source>
</evidence>
<keyword evidence="2" id="KW-0472">Membrane</keyword>
<organism evidence="3 4">
    <name type="scientific">Fragilariopsis cylindrus CCMP1102</name>
    <dbReference type="NCBI Taxonomy" id="635003"/>
    <lineage>
        <taxon>Eukaryota</taxon>
        <taxon>Sar</taxon>
        <taxon>Stramenopiles</taxon>
        <taxon>Ochrophyta</taxon>
        <taxon>Bacillariophyta</taxon>
        <taxon>Bacillariophyceae</taxon>
        <taxon>Bacillariophycidae</taxon>
        <taxon>Bacillariales</taxon>
        <taxon>Bacillariaceae</taxon>
        <taxon>Fragilariopsis</taxon>
    </lineage>
</organism>
<dbReference type="AlphaFoldDB" id="A0A1E7ETM3"/>
<protein>
    <submittedName>
        <fullName evidence="3">Uncharacterized protein</fullName>
    </submittedName>
</protein>
<evidence type="ECO:0000256" key="2">
    <source>
        <dbReference type="SAM" id="Phobius"/>
    </source>
</evidence>
<keyword evidence="4" id="KW-1185">Reference proteome</keyword>
<proteinExistence type="predicted"/>
<name>A0A1E7ETM3_9STRA</name>
<feature type="coiled-coil region" evidence="1">
    <location>
        <begin position="104"/>
        <end position="131"/>
    </location>
</feature>
<accession>A0A1E7ETM3</accession>
<keyword evidence="2" id="KW-1133">Transmembrane helix</keyword>
<dbReference type="Proteomes" id="UP000095751">
    <property type="component" value="Unassembled WGS sequence"/>
</dbReference>
<dbReference type="InParanoid" id="A0A1E7ETM3"/>
<dbReference type="EMBL" id="KV784376">
    <property type="protein sequence ID" value="OEU09196.1"/>
    <property type="molecule type" value="Genomic_DNA"/>
</dbReference>
<dbReference type="KEGG" id="fcy:FRACYDRAFT_248530"/>
<keyword evidence="1" id="KW-0175">Coiled coil</keyword>
<feature type="transmembrane region" description="Helical" evidence="2">
    <location>
        <begin position="151"/>
        <end position="171"/>
    </location>
</feature>
<evidence type="ECO:0000256" key="1">
    <source>
        <dbReference type="SAM" id="Coils"/>
    </source>
</evidence>
<gene>
    <name evidence="3" type="ORF">FRACYDRAFT_248530</name>
</gene>
<evidence type="ECO:0000313" key="4">
    <source>
        <dbReference type="Proteomes" id="UP000095751"/>
    </source>
</evidence>
<sequence length="184" mass="20161">MATNAKARVKVRLASDVEDPTLLEEELNTVPTVRSTMTGEKTRAEAQFVDLEDAKKDASTKRKTRIVNQLPCEWATAPPTDDLVEESVPSAGAVTHETVVGSTAQAAENENETLRREREDLAEQLNQALQRDEVAVATTKVMKEDKKCCKLWMVLLVALIVIAGIIAIGITSSGSDRMSLRQLQ</sequence>
<keyword evidence="2" id="KW-0812">Transmembrane</keyword>
<reference evidence="3 4" key="1">
    <citation type="submission" date="2016-09" db="EMBL/GenBank/DDBJ databases">
        <title>Extensive genetic diversity and differential bi-allelic expression allows diatom success in the polar Southern Ocean.</title>
        <authorList>
            <consortium name="DOE Joint Genome Institute"/>
            <person name="Mock T."/>
            <person name="Otillar R.P."/>
            <person name="Strauss J."/>
            <person name="Dupont C."/>
            <person name="Frickenhaus S."/>
            <person name="Maumus F."/>
            <person name="Mcmullan M."/>
            <person name="Sanges R."/>
            <person name="Schmutz J."/>
            <person name="Toseland A."/>
            <person name="Valas R."/>
            <person name="Veluchamy A."/>
            <person name="Ward B.J."/>
            <person name="Allen A."/>
            <person name="Barry K."/>
            <person name="Falciatore A."/>
            <person name="Ferrante M."/>
            <person name="Fortunato A.E."/>
            <person name="Gloeckner G."/>
            <person name="Gruber A."/>
            <person name="Hipkin R."/>
            <person name="Janech M."/>
            <person name="Kroth P."/>
            <person name="Leese F."/>
            <person name="Lindquist E."/>
            <person name="Lyon B.R."/>
            <person name="Martin J."/>
            <person name="Mayer C."/>
            <person name="Parker M."/>
            <person name="Quesneville H."/>
            <person name="Raymond J."/>
            <person name="Uhlig C."/>
            <person name="Valentin K.U."/>
            <person name="Worden A.Z."/>
            <person name="Armbrust E.V."/>
            <person name="Bowler C."/>
            <person name="Green B."/>
            <person name="Moulton V."/>
            <person name="Van Oosterhout C."/>
            <person name="Grigoriev I."/>
        </authorList>
    </citation>
    <scope>NUCLEOTIDE SEQUENCE [LARGE SCALE GENOMIC DNA]</scope>
    <source>
        <strain evidence="3 4">CCMP1102</strain>
    </source>
</reference>